<accession>A0A834VG28</accession>
<dbReference type="PROSITE" id="PS51080">
    <property type="entry name" value="CTF_NFI_2"/>
    <property type="match status" value="1"/>
</dbReference>
<evidence type="ECO:0000259" key="10">
    <source>
        <dbReference type="PROSITE" id="PS51080"/>
    </source>
</evidence>
<evidence type="ECO:0000256" key="7">
    <source>
        <dbReference type="ARBA" id="ARBA00023242"/>
    </source>
</evidence>
<evidence type="ECO:0000256" key="5">
    <source>
        <dbReference type="ARBA" id="ARBA00023159"/>
    </source>
</evidence>
<keyword evidence="7" id="KW-0539">Nucleus</keyword>
<feature type="compositionally biased region" description="Low complexity" evidence="9">
    <location>
        <begin position="868"/>
        <end position="887"/>
    </location>
</feature>
<feature type="compositionally biased region" description="Low complexity" evidence="9">
    <location>
        <begin position="968"/>
        <end position="984"/>
    </location>
</feature>
<gene>
    <name evidence="11" type="ORF">SSS_6029</name>
</gene>
<dbReference type="OrthoDB" id="10055441at2759"/>
<dbReference type="Pfam" id="PF03165">
    <property type="entry name" value="MH1"/>
    <property type="match status" value="1"/>
</dbReference>
<sequence>MNNHLLVSVSVMASVTRLYSYSIKSFTHQTDSQTKNSFVYEKLTTPTPMSRTENVENCQHYEEERENPIESDIDFFKLQQQNLHKDLRPQSNASAFEFFLETPGRVRNNHKHRQNDSISGYSLVENHWKNSRFPLAPFYDTNDSFKKNFTQLNRQTASKTASKTACSSSHSYSLENFTDIGQRLMPLHLESNRRESSINRNSYFVKKLQILEKRREAFTFGNKNAIFSSYPQSWLLPVSSASSSMLSARSSRNAKSSHHQKFYAGRLNSAPHPFLASNFSSTLPLRNEHSQPLTPNDQIFMASDSVDAKSDNSASVSLKRPVFSKKLVAINHSNFCPLNPGQSNSNLNNRDCDFECRNESISSETDNFADYLDCDRKTFDGFSFLDQTDFHTGIEQLYKQDYVDKMASTLESVQKSTTSRKNPKIADERNSLTELNSTDSRRSHSKIDSNKLRESENLRNSPSSASPQQSESNNHCNNTNGGRSQDDSIIVNHSHSLSSLQTSTLVGENTKSKSRPELISTENTISSPNSNQMNCFPLDEFHPFIEALLPFVKSFAYTWFNLQAAKRKFYKKQEKRMSLEEERRCKDELLNERIEVKQKWASRLLGKLRKDITQEFREDFVLGITGKKKINCVLSNPDQKGKMRRIDCLRQADKVWRLDLVMVILFKAIPLESTDGERLEKSSDCLYPNLCVNPYHINVSVRELDLYLANFIFSNEHLRGVPDHITLPNSGNDKQSSSVNFADSSDYLCTGGDHVRSNLSEISSRNKPLLLNQCGVFTSEELFRLSFASITQATQFNYAEQNTFPINNTIPFGSNLIQQSQVVDHSEEKLYDVSLNRRRQFGMMESSSAPETILSPIQLSNANHVNVTSPLNSSTGPSSSFYRNSSSPTAETTSSNTNMSLDSHTYSSNQENTFNDYCHSHSHQGIVVKMEYHDDFYESNNQNVNGPNTSCEASHPNSSGYYQSISDSTHPLQSHHQSQSFHSTSFRDHDHHQTQTTSDNNEDQSFYTLLAVASSSCNQQDNSRRSNQINKRLRIHSPNISYTEQQHPNRDLSNESGNENLSQYILNAHCIDETSEHQSAFHHNVLTEVAMNSYFNENEWQNSALNPMQDEEGETLGGKKNTLLSNLSSENDRELRSNPHQSHHHHREESSDSNSIHSDGTSNIQTNQAMLSMTSSASYSRESHLQDYQFNHFQQTPAESKNTNLRSIAMKNGSVDGTMNRGLSSLEPISLPLQPLQDISDMLSVSESSEEKMLEYQICFHGQRPSLKIKQEIEETNLSSNKSIISDSH</sequence>
<reference evidence="11" key="2">
    <citation type="submission" date="2020-01" db="EMBL/GenBank/DDBJ databases">
        <authorList>
            <person name="Korhonen P.K.K."/>
            <person name="Guangxu M.G."/>
            <person name="Wang T.W."/>
            <person name="Stroehlein A.J.S."/>
            <person name="Young N.D."/>
            <person name="Ang C.-S.A."/>
            <person name="Fernando D.W.F."/>
            <person name="Lu H.L."/>
            <person name="Taylor S.T."/>
            <person name="Ehtesham M.E.M."/>
            <person name="Najaraj S.H.N."/>
            <person name="Harsha G.H.G."/>
            <person name="Madugundu A.M."/>
            <person name="Renuse S.R."/>
            <person name="Holt D.H."/>
            <person name="Pandey A.P."/>
            <person name="Papenfuss A.P."/>
            <person name="Gasser R.B.G."/>
            <person name="Fischer K.F."/>
        </authorList>
    </citation>
    <scope>NUCLEOTIDE SEQUENCE</scope>
    <source>
        <strain evidence="11">SSS_KF_BRIS2020</strain>
    </source>
</reference>
<evidence type="ECO:0000256" key="8">
    <source>
        <dbReference type="SAM" id="Coils"/>
    </source>
</evidence>
<protein>
    <submittedName>
        <fullName evidence="11">Nuclear factor 1 C-type</fullName>
    </submittedName>
</protein>
<dbReference type="EMBL" id="WVUK01000012">
    <property type="protein sequence ID" value="KAF7496347.1"/>
    <property type="molecule type" value="Genomic_DNA"/>
</dbReference>
<dbReference type="Pfam" id="PF10524">
    <property type="entry name" value="NfI_DNAbd_pre-N"/>
    <property type="match status" value="1"/>
</dbReference>
<evidence type="ECO:0000313" key="11">
    <source>
        <dbReference type="EMBL" id="KAF7496347.1"/>
    </source>
</evidence>
<keyword evidence="13" id="KW-1185">Reference proteome</keyword>
<feature type="region of interest" description="Disordered" evidence="9">
    <location>
        <begin position="500"/>
        <end position="526"/>
    </location>
</feature>
<dbReference type="InterPro" id="IPR000647">
    <property type="entry name" value="CTF/NFI"/>
</dbReference>
<keyword evidence="8" id="KW-0175">Coiled coil</keyword>
<evidence type="ECO:0000313" key="13">
    <source>
        <dbReference type="Proteomes" id="UP000070412"/>
    </source>
</evidence>
<evidence type="ECO:0000256" key="1">
    <source>
        <dbReference type="ARBA" id="ARBA00004123"/>
    </source>
</evidence>
<name>A0A834VG28_SARSC</name>
<feature type="compositionally biased region" description="Polar residues" evidence="9">
    <location>
        <begin position="1017"/>
        <end position="1030"/>
    </location>
</feature>
<feature type="region of interest" description="Disordered" evidence="9">
    <location>
        <begin position="1017"/>
        <end position="1057"/>
    </location>
</feature>
<dbReference type="InterPro" id="IPR003619">
    <property type="entry name" value="MAD_homology1_Dwarfin-type"/>
</dbReference>
<evidence type="ECO:0000256" key="6">
    <source>
        <dbReference type="ARBA" id="ARBA00023163"/>
    </source>
</evidence>
<reference evidence="13" key="1">
    <citation type="journal article" date="2020" name="PLoS Negl. Trop. Dis.">
        <title>High-quality nuclear genome for Sarcoptes scabiei-A critical resource for a neglected parasite.</title>
        <authorList>
            <person name="Korhonen P.K."/>
            <person name="Gasser R.B."/>
            <person name="Ma G."/>
            <person name="Wang T."/>
            <person name="Stroehlein A.J."/>
            <person name="Young N.D."/>
            <person name="Ang C.S."/>
            <person name="Fernando D.D."/>
            <person name="Lu H.C."/>
            <person name="Taylor S."/>
            <person name="Reynolds S.L."/>
            <person name="Mofiz E."/>
            <person name="Najaraj S.H."/>
            <person name="Gowda H."/>
            <person name="Madugundu A."/>
            <person name="Renuse S."/>
            <person name="Holt D."/>
            <person name="Pandey A."/>
            <person name="Papenfuss A.T."/>
            <person name="Fischer K."/>
        </authorList>
    </citation>
    <scope>NUCLEOTIDE SEQUENCE [LARGE SCALE GENOMIC DNA]</scope>
</reference>
<dbReference type="GO" id="GO:0006260">
    <property type="term" value="P:DNA replication"/>
    <property type="evidence" value="ECO:0007669"/>
    <property type="project" value="UniProtKB-KW"/>
</dbReference>
<feature type="region of interest" description="Disordered" evidence="9">
    <location>
        <begin position="938"/>
        <end position="1003"/>
    </location>
</feature>
<feature type="region of interest" description="Disordered" evidence="9">
    <location>
        <begin position="868"/>
        <end position="907"/>
    </location>
</feature>
<feature type="compositionally biased region" description="Polar residues" evidence="9">
    <location>
        <begin position="888"/>
        <end position="907"/>
    </location>
</feature>
<proteinExistence type="predicted"/>
<evidence type="ECO:0000256" key="4">
    <source>
        <dbReference type="ARBA" id="ARBA00023125"/>
    </source>
</evidence>
<dbReference type="GO" id="GO:0045893">
    <property type="term" value="P:positive regulation of DNA-templated transcription"/>
    <property type="evidence" value="ECO:0007669"/>
    <property type="project" value="UniProtKB-ARBA"/>
</dbReference>
<keyword evidence="2" id="KW-0235">DNA replication</keyword>
<dbReference type="EnsemblMetazoa" id="SSS_6029s_mrna">
    <property type="protein sequence ID" value="KAF7496347.1"/>
    <property type="gene ID" value="SSS_6029"/>
</dbReference>
<dbReference type="GO" id="GO:0005634">
    <property type="term" value="C:nucleus"/>
    <property type="evidence" value="ECO:0007669"/>
    <property type="project" value="UniProtKB-SubCell"/>
</dbReference>
<feature type="compositionally biased region" description="Basic and acidic residues" evidence="9">
    <location>
        <begin position="439"/>
        <end position="457"/>
    </location>
</feature>
<dbReference type="PANTHER" id="PTHR11492:SF8">
    <property type="entry name" value="NUCLEAR FACTOR I, ISOFORM B"/>
    <property type="match status" value="1"/>
</dbReference>
<reference evidence="12" key="3">
    <citation type="submission" date="2022-06" db="UniProtKB">
        <authorList>
            <consortium name="EnsemblMetazoa"/>
        </authorList>
    </citation>
    <scope>IDENTIFICATION</scope>
</reference>
<dbReference type="GO" id="GO:0000981">
    <property type="term" value="F:DNA-binding transcription factor activity, RNA polymerase II-specific"/>
    <property type="evidence" value="ECO:0007669"/>
    <property type="project" value="TreeGrafter"/>
</dbReference>
<feature type="region of interest" description="Disordered" evidence="9">
    <location>
        <begin position="1129"/>
        <end position="1162"/>
    </location>
</feature>
<comment type="subcellular location">
    <subcellularLocation>
        <location evidence="1">Nucleus</location>
    </subcellularLocation>
</comment>
<dbReference type="InterPro" id="IPR019548">
    <property type="entry name" value="CTF/NFI_DNA-bd_N"/>
</dbReference>
<keyword evidence="4" id="KW-0238">DNA-binding</keyword>
<keyword evidence="5" id="KW-0010">Activator</keyword>
<feature type="coiled-coil region" evidence="8">
    <location>
        <begin position="562"/>
        <end position="599"/>
    </location>
</feature>
<evidence type="ECO:0000256" key="9">
    <source>
        <dbReference type="SAM" id="MobiDB-lite"/>
    </source>
</evidence>
<keyword evidence="3" id="KW-0805">Transcription regulation</keyword>
<organism evidence="11">
    <name type="scientific">Sarcoptes scabiei</name>
    <name type="common">Itch mite</name>
    <name type="synonym">Acarus scabiei</name>
    <dbReference type="NCBI Taxonomy" id="52283"/>
    <lineage>
        <taxon>Eukaryota</taxon>
        <taxon>Metazoa</taxon>
        <taxon>Ecdysozoa</taxon>
        <taxon>Arthropoda</taxon>
        <taxon>Chelicerata</taxon>
        <taxon>Arachnida</taxon>
        <taxon>Acari</taxon>
        <taxon>Acariformes</taxon>
        <taxon>Sarcoptiformes</taxon>
        <taxon>Astigmata</taxon>
        <taxon>Psoroptidia</taxon>
        <taxon>Sarcoptoidea</taxon>
        <taxon>Sarcoptidae</taxon>
        <taxon>Sarcoptinae</taxon>
        <taxon>Sarcoptes</taxon>
    </lineage>
</organism>
<dbReference type="PANTHER" id="PTHR11492">
    <property type="entry name" value="NUCLEAR FACTOR I"/>
    <property type="match status" value="1"/>
</dbReference>
<feature type="region of interest" description="Disordered" evidence="9">
    <location>
        <begin position="413"/>
        <end position="488"/>
    </location>
</feature>
<dbReference type="SMART" id="SM00523">
    <property type="entry name" value="DWA"/>
    <property type="match status" value="1"/>
</dbReference>
<feature type="compositionally biased region" description="Polar residues" evidence="9">
    <location>
        <begin position="994"/>
        <end position="1003"/>
    </location>
</feature>
<dbReference type="InterPro" id="IPR020604">
    <property type="entry name" value="CTF/NFI_DNA-bd-dom"/>
</dbReference>
<evidence type="ECO:0000256" key="2">
    <source>
        <dbReference type="ARBA" id="ARBA00022705"/>
    </source>
</evidence>
<feature type="compositionally biased region" description="Low complexity" evidence="9">
    <location>
        <begin position="460"/>
        <end position="474"/>
    </location>
</feature>
<evidence type="ECO:0000313" key="12">
    <source>
        <dbReference type="EnsemblMetazoa" id="KAF7496347.1"/>
    </source>
</evidence>
<dbReference type="GO" id="GO:0000978">
    <property type="term" value="F:RNA polymerase II cis-regulatory region sequence-specific DNA binding"/>
    <property type="evidence" value="ECO:0007669"/>
    <property type="project" value="TreeGrafter"/>
</dbReference>
<feature type="domain" description="CTF/NF-I" evidence="10">
    <location>
        <begin position="530"/>
        <end position="723"/>
    </location>
</feature>
<evidence type="ECO:0000256" key="3">
    <source>
        <dbReference type="ARBA" id="ARBA00023015"/>
    </source>
</evidence>
<feature type="compositionally biased region" description="Polar residues" evidence="9">
    <location>
        <begin position="938"/>
        <end position="967"/>
    </location>
</feature>
<keyword evidence="6" id="KW-0804">Transcription</keyword>
<dbReference type="Proteomes" id="UP000070412">
    <property type="component" value="Unassembled WGS sequence"/>
</dbReference>